<dbReference type="Pfam" id="PF07885">
    <property type="entry name" value="Ion_trans_2"/>
    <property type="match status" value="1"/>
</dbReference>
<accession>A0A813PI90</accession>
<feature type="transmembrane region" description="Helical" evidence="8">
    <location>
        <begin position="279"/>
        <end position="300"/>
    </location>
</feature>
<dbReference type="InterPro" id="IPR003131">
    <property type="entry name" value="T1-type_BTB"/>
</dbReference>
<dbReference type="InterPro" id="IPR028325">
    <property type="entry name" value="VG_K_chnl"/>
</dbReference>
<feature type="transmembrane region" description="Helical" evidence="8">
    <location>
        <begin position="143"/>
        <end position="160"/>
    </location>
</feature>
<keyword evidence="4 8" id="KW-1133">Transmembrane helix</keyword>
<name>A0A813PI90_9BILA</name>
<dbReference type="SUPFAM" id="SSF81324">
    <property type="entry name" value="Voltage-gated potassium channels"/>
    <property type="match status" value="1"/>
</dbReference>
<evidence type="ECO:0000313" key="12">
    <source>
        <dbReference type="EMBL" id="CAF3533871.1"/>
    </source>
</evidence>
<evidence type="ECO:0000259" key="10">
    <source>
        <dbReference type="Pfam" id="PF07885"/>
    </source>
</evidence>
<feature type="transmembrane region" description="Helical" evidence="8">
    <location>
        <begin position="180"/>
        <end position="202"/>
    </location>
</feature>
<dbReference type="PANTHER" id="PTHR11537:SF254">
    <property type="entry name" value="POTASSIUM VOLTAGE-GATED CHANNEL PROTEIN SHAB"/>
    <property type="match status" value="1"/>
</dbReference>
<dbReference type="GO" id="GO:0008076">
    <property type="term" value="C:voltage-gated potassium channel complex"/>
    <property type="evidence" value="ECO:0007669"/>
    <property type="project" value="InterPro"/>
</dbReference>
<evidence type="ECO:0000256" key="6">
    <source>
        <dbReference type="ARBA" id="ARBA00023136"/>
    </source>
</evidence>
<keyword evidence="3 8" id="KW-0812">Transmembrane</keyword>
<evidence type="ECO:0000259" key="9">
    <source>
        <dbReference type="Pfam" id="PF02214"/>
    </source>
</evidence>
<organism evidence="11 13">
    <name type="scientific">Didymodactylos carnosus</name>
    <dbReference type="NCBI Taxonomy" id="1234261"/>
    <lineage>
        <taxon>Eukaryota</taxon>
        <taxon>Metazoa</taxon>
        <taxon>Spiralia</taxon>
        <taxon>Gnathifera</taxon>
        <taxon>Rotifera</taxon>
        <taxon>Eurotatoria</taxon>
        <taxon>Bdelloidea</taxon>
        <taxon>Philodinida</taxon>
        <taxon>Philodinidae</taxon>
        <taxon>Didymodactylos</taxon>
    </lineage>
</organism>
<dbReference type="EMBL" id="CAJNOQ010000085">
    <property type="protein sequence ID" value="CAF0753833.1"/>
    <property type="molecule type" value="Genomic_DNA"/>
</dbReference>
<feature type="domain" description="Potassium channel" evidence="10">
    <location>
        <begin position="288"/>
        <end position="363"/>
    </location>
</feature>
<evidence type="ECO:0000313" key="11">
    <source>
        <dbReference type="EMBL" id="CAF0753833.1"/>
    </source>
</evidence>
<protein>
    <recommendedName>
        <fullName evidence="14">Potassium channel domain-containing protein</fullName>
    </recommendedName>
</protein>
<dbReference type="SUPFAM" id="SSF54695">
    <property type="entry name" value="POZ domain"/>
    <property type="match status" value="1"/>
</dbReference>
<keyword evidence="5" id="KW-0406">Ion transport</keyword>
<evidence type="ECO:0000256" key="4">
    <source>
        <dbReference type="ARBA" id="ARBA00022989"/>
    </source>
</evidence>
<dbReference type="Gene3D" id="1.10.287.70">
    <property type="match status" value="1"/>
</dbReference>
<dbReference type="Gene3D" id="3.30.710.10">
    <property type="entry name" value="Potassium Channel Kv1.1, Chain A"/>
    <property type="match status" value="1"/>
</dbReference>
<evidence type="ECO:0000313" key="13">
    <source>
        <dbReference type="Proteomes" id="UP000663829"/>
    </source>
</evidence>
<proteinExistence type="predicted"/>
<evidence type="ECO:0000256" key="7">
    <source>
        <dbReference type="ARBA" id="ARBA00023303"/>
    </source>
</evidence>
<evidence type="ECO:0000256" key="8">
    <source>
        <dbReference type="SAM" id="Phobius"/>
    </source>
</evidence>
<dbReference type="Proteomes" id="UP000681722">
    <property type="component" value="Unassembled WGS sequence"/>
</dbReference>
<evidence type="ECO:0000256" key="3">
    <source>
        <dbReference type="ARBA" id="ARBA00022692"/>
    </source>
</evidence>
<dbReference type="Proteomes" id="UP000663829">
    <property type="component" value="Unassembled WGS sequence"/>
</dbReference>
<evidence type="ECO:0000256" key="2">
    <source>
        <dbReference type="ARBA" id="ARBA00022448"/>
    </source>
</evidence>
<gene>
    <name evidence="11" type="ORF">GPM918_LOCUS995</name>
    <name evidence="12" type="ORF">SRO942_LOCUS995</name>
</gene>
<evidence type="ECO:0000256" key="5">
    <source>
        <dbReference type="ARBA" id="ARBA00023065"/>
    </source>
</evidence>
<dbReference type="GO" id="GO:0005249">
    <property type="term" value="F:voltage-gated potassium channel activity"/>
    <property type="evidence" value="ECO:0007669"/>
    <property type="project" value="InterPro"/>
</dbReference>
<evidence type="ECO:0000256" key="1">
    <source>
        <dbReference type="ARBA" id="ARBA00004141"/>
    </source>
</evidence>
<keyword evidence="13" id="KW-1185">Reference proteome</keyword>
<reference evidence="11" key="1">
    <citation type="submission" date="2021-02" db="EMBL/GenBank/DDBJ databases">
        <authorList>
            <person name="Nowell W R."/>
        </authorList>
    </citation>
    <scope>NUCLEOTIDE SEQUENCE</scope>
</reference>
<dbReference type="GO" id="GO:0001508">
    <property type="term" value="P:action potential"/>
    <property type="evidence" value="ECO:0007669"/>
    <property type="project" value="TreeGrafter"/>
</dbReference>
<feature type="transmembrane region" description="Helical" evidence="8">
    <location>
        <begin position="243"/>
        <end position="267"/>
    </location>
</feature>
<dbReference type="PRINTS" id="PR00169">
    <property type="entry name" value="KCHANNEL"/>
</dbReference>
<comment type="caution">
    <text evidence="11">The sequence shown here is derived from an EMBL/GenBank/DDBJ whole genome shotgun (WGS) entry which is preliminary data.</text>
</comment>
<feature type="domain" description="Potassium channel tetramerisation-type BTB" evidence="9">
    <location>
        <begin position="28"/>
        <end position="113"/>
    </location>
</feature>
<feature type="transmembrane region" description="Helical" evidence="8">
    <location>
        <begin position="337"/>
        <end position="358"/>
    </location>
</feature>
<dbReference type="InterPro" id="IPR011333">
    <property type="entry name" value="SKP1/BTB/POZ_sf"/>
</dbReference>
<dbReference type="GO" id="GO:0051260">
    <property type="term" value="P:protein homooligomerization"/>
    <property type="evidence" value="ECO:0007669"/>
    <property type="project" value="InterPro"/>
</dbReference>
<dbReference type="EMBL" id="CAJOBC010000085">
    <property type="protein sequence ID" value="CAF3533871.1"/>
    <property type="molecule type" value="Genomic_DNA"/>
</dbReference>
<comment type="subcellular location">
    <subcellularLocation>
        <location evidence="1">Membrane</location>
        <topology evidence="1">Multi-pass membrane protein</topology>
    </subcellularLocation>
</comment>
<sequence length="372" mass="43703">MTNSVKQQIDFEQHLVQEDVNLFDNTLIINLLGKKYRIPTVYIDQYPNTLLGDKLSLACYYRPESNDYYFDRNPLLFQYIFSYYTLQQKIYCPYDIPLDLILNEIDYFHLHDYILCHEIITSISGYKHFYILDENIKSKLTKLFDIIMFIVGILFIISLNTDYIVTLPNISFYPDHSLSFSYIVDLIGTILLSFYIIYHIIISNDHEKLFSNKLFLIHICSTLLSIFILSNRNITLMSSKRHIYSIFMLLKAIRLTILIPYFYLLRLMILSFYYKLREIITLVFISILLTGTLSQIAYAFERREEKPIMKTNSEAFWWGTSLCYTVGYGDISMPLTLVGRLCGYLLTFIGLLSNGLVLQELAKSYIKISRNA</sequence>
<dbReference type="OrthoDB" id="10036206at2759"/>
<dbReference type="PANTHER" id="PTHR11537">
    <property type="entry name" value="VOLTAGE-GATED POTASSIUM CHANNEL"/>
    <property type="match status" value="1"/>
</dbReference>
<evidence type="ECO:0008006" key="14">
    <source>
        <dbReference type="Google" id="ProtNLM"/>
    </source>
</evidence>
<feature type="transmembrane region" description="Helical" evidence="8">
    <location>
        <begin position="214"/>
        <end position="231"/>
    </location>
</feature>
<dbReference type="AlphaFoldDB" id="A0A813PI90"/>
<keyword evidence="2" id="KW-0813">Transport</keyword>
<keyword evidence="7" id="KW-0407">Ion channel</keyword>
<dbReference type="InterPro" id="IPR013099">
    <property type="entry name" value="K_chnl_dom"/>
</dbReference>
<dbReference type="Pfam" id="PF02214">
    <property type="entry name" value="BTB_2"/>
    <property type="match status" value="1"/>
</dbReference>
<keyword evidence="6 8" id="KW-0472">Membrane</keyword>